<dbReference type="PANTHER" id="PTHR37953">
    <property type="entry name" value="UPF0127 PROTEIN MJ1496"/>
    <property type="match status" value="1"/>
</dbReference>
<dbReference type="PANTHER" id="PTHR37953:SF1">
    <property type="entry name" value="UPF0127 PROTEIN MJ1496"/>
    <property type="match status" value="1"/>
</dbReference>
<keyword evidence="1" id="KW-0732">Signal</keyword>
<gene>
    <name evidence="2" type="ORF">L21SP2_1918</name>
</gene>
<dbReference type="KEGG" id="slr:L21SP2_1918"/>
<keyword evidence="3" id="KW-1185">Reference proteome</keyword>
<dbReference type="PROSITE" id="PS51257">
    <property type="entry name" value="PROKAR_LIPOPROTEIN"/>
    <property type="match status" value="1"/>
</dbReference>
<dbReference type="InterPro" id="IPR038695">
    <property type="entry name" value="Saro_0823-like_sf"/>
</dbReference>
<dbReference type="eggNOG" id="COG1430">
    <property type="taxonomic scope" value="Bacteria"/>
</dbReference>
<protein>
    <submittedName>
        <fullName evidence="2">Exported protein</fullName>
    </submittedName>
</protein>
<dbReference type="OrthoDB" id="5526466at2"/>
<evidence type="ECO:0000256" key="1">
    <source>
        <dbReference type="SAM" id="SignalP"/>
    </source>
</evidence>
<dbReference type="Gene3D" id="2.60.120.1140">
    <property type="entry name" value="Protein of unknown function DUF192"/>
    <property type="match status" value="1"/>
</dbReference>
<sequence length="148" mass="16576">MKPHFAASAAAFVFITLISVSCAGDTQEYYPLKVGDTVFQVELARTPEERAQGLMFRRELDPDKGMLFIFEEPQQLSFWMKNTYIDLSIAYIDSDGVIIDILDMEALSEASVRSSTEVQYALELRQGAFDENGIFPGDSVDFSTIPLN</sequence>
<name>V5WJE9_9SPIO</name>
<evidence type="ECO:0000313" key="2">
    <source>
        <dbReference type="EMBL" id="AHC15291.1"/>
    </source>
</evidence>
<organism evidence="2 3">
    <name type="scientific">Salinispira pacifica</name>
    <dbReference type="NCBI Taxonomy" id="1307761"/>
    <lineage>
        <taxon>Bacteria</taxon>
        <taxon>Pseudomonadati</taxon>
        <taxon>Spirochaetota</taxon>
        <taxon>Spirochaetia</taxon>
        <taxon>Spirochaetales</taxon>
        <taxon>Spirochaetaceae</taxon>
        <taxon>Salinispira</taxon>
    </lineage>
</organism>
<feature type="chain" id="PRO_5004742021" evidence="1">
    <location>
        <begin position="24"/>
        <end position="148"/>
    </location>
</feature>
<dbReference type="EMBL" id="CP006939">
    <property type="protein sequence ID" value="AHC15291.1"/>
    <property type="molecule type" value="Genomic_DNA"/>
</dbReference>
<evidence type="ECO:0000313" key="3">
    <source>
        <dbReference type="Proteomes" id="UP000018680"/>
    </source>
</evidence>
<proteinExistence type="predicted"/>
<dbReference type="HOGENOM" id="CLU_097039_0_0_12"/>
<dbReference type="InterPro" id="IPR003795">
    <property type="entry name" value="DUF192"/>
</dbReference>
<dbReference type="STRING" id="1307761.L21SP2_1918"/>
<accession>V5WJE9</accession>
<dbReference type="RefSeq" id="WP_024268208.1">
    <property type="nucleotide sequence ID" value="NC_023035.1"/>
</dbReference>
<feature type="signal peptide" evidence="1">
    <location>
        <begin position="1"/>
        <end position="23"/>
    </location>
</feature>
<reference evidence="2 3" key="1">
    <citation type="journal article" date="2015" name="Stand. Genomic Sci.">
        <title>Complete genome sequence and description of Salinispira pacifica gen. nov., sp. nov., a novel spirochaete isolated form a hypersaline microbial mat.</title>
        <authorList>
            <person name="Ben Hania W."/>
            <person name="Joseph M."/>
            <person name="Schumann P."/>
            <person name="Bunk B."/>
            <person name="Fiebig A."/>
            <person name="Sproer C."/>
            <person name="Klenk H.P."/>
            <person name="Fardeau M.L."/>
            <person name="Spring S."/>
        </authorList>
    </citation>
    <scope>NUCLEOTIDE SEQUENCE [LARGE SCALE GENOMIC DNA]</scope>
    <source>
        <strain evidence="2 3">L21-RPul-D2</strain>
    </source>
</reference>
<dbReference type="Proteomes" id="UP000018680">
    <property type="component" value="Chromosome"/>
</dbReference>
<dbReference type="Pfam" id="PF02643">
    <property type="entry name" value="DUF192"/>
    <property type="match status" value="1"/>
</dbReference>
<dbReference type="AlphaFoldDB" id="V5WJE9"/>